<organism evidence="1 2">
    <name type="scientific">Candidatus Entotheonella gemina</name>
    <dbReference type="NCBI Taxonomy" id="1429439"/>
    <lineage>
        <taxon>Bacteria</taxon>
        <taxon>Pseudomonadati</taxon>
        <taxon>Nitrospinota/Tectimicrobiota group</taxon>
        <taxon>Candidatus Tectimicrobiota</taxon>
        <taxon>Candidatus Entotheonellia</taxon>
        <taxon>Candidatus Entotheonellales</taxon>
        <taxon>Candidatus Entotheonellaceae</taxon>
        <taxon>Candidatus Entotheonella</taxon>
    </lineage>
</organism>
<dbReference type="Proteomes" id="UP000019140">
    <property type="component" value="Unassembled WGS sequence"/>
</dbReference>
<sequence length="173" mass="18463">MIKPLARLAAAAVVIGLLLPGGLFAQSIASSQTLASHLAVRCFDVDPNNPNAEGLLVLAPAANRLTLLIDFNEFNNPVGPPPPGEEPIPIANGSFDLTCESFSLGQFQIHTDFSGPLAAYGWDFEANFTNIFPPNGPGLESCFNPRVDNLSFQRDGFFYNCVAGFLLPAMPPN</sequence>
<name>W4LBS6_9BACT</name>
<dbReference type="EMBL" id="AZHX01002348">
    <property type="protein sequence ID" value="ETW95185.1"/>
    <property type="molecule type" value="Genomic_DNA"/>
</dbReference>
<comment type="caution">
    <text evidence="1">The sequence shown here is derived from an EMBL/GenBank/DDBJ whole genome shotgun (WGS) entry which is preliminary data.</text>
</comment>
<gene>
    <name evidence="1" type="ORF">ETSY2_48525</name>
</gene>
<keyword evidence="2" id="KW-1185">Reference proteome</keyword>
<dbReference type="HOGENOM" id="CLU_1544809_0_0_7"/>
<evidence type="ECO:0000313" key="2">
    <source>
        <dbReference type="Proteomes" id="UP000019140"/>
    </source>
</evidence>
<accession>W4LBS6</accession>
<proteinExistence type="predicted"/>
<protein>
    <submittedName>
        <fullName evidence="1">Uncharacterized protein</fullName>
    </submittedName>
</protein>
<reference evidence="1 2" key="1">
    <citation type="journal article" date="2014" name="Nature">
        <title>An environmental bacterial taxon with a large and distinct metabolic repertoire.</title>
        <authorList>
            <person name="Wilson M.C."/>
            <person name="Mori T."/>
            <person name="Ruckert C."/>
            <person name="Uria A.R."/>
            <person name="Helf M.J."/>
            <person name="Takada K."/>
            <person name="Gernert C."/>
            <person name="Steffens U.A."/>
            <person name="Heycke N."/>
            <person name="Schmitt S."/>
            <person name="Rinke C."/>
            <person name="Helfrich E.J."/>
            <person name="Brachmann A.O."/>
            <person name="Gurgui C."/>
            <person name="Wakimoto T."/>
            <person name="Kracht M."/>
            <person name="Crusemann M."/>
            <person name="Hentschel U."/>
            <person name="Abe I."/>
            <person name="Matsunaga S."/>
            <person name="Kalinowski J."/>
            <person name="Takeyama H."/>
            <person name="Piel J."/>
        </authorList>
    </citation>
    <scope>NUCLEOTIDE SEQUENCE [LARGE SCALE GENOMIC DNA]</scope>
    <source>
        <strain evidence="2">TSY2</strain>
    </source>
</reference>
<evidence type="ECO:0000313" key="1">
    <source>
        <dbReference type="EMBL" id="ETW95185.1"/>
    </source>
</evidence>
<dbReference type="AlphaFoldDB" id="W4LBS6"/>